<feature type="compositionally biased region" description="Polar residues" evidence="8">
    <location>
        <begin position="338"/>
        <end position="353"/>
    </location>
</feature>
<feature type="domain" description="Sister chromatid cohesion C-terminal" evidence="9">
    <location>
        <begin position="1540"/>
        <end position="1726"/>
    </location>
</feature>
<accession>N1QDS7</accession>
<dbReference type="Pfam" id="PF12830">
    <property type="entry name" value="Nipped-B_C"/>
    <property type="match status" value="1"/>
</dbReference>
<comment type="subcellular location">
    <subcellularLocation>
        <location evidence="1 6">Nucleus</location>
    </subcellularLocation>
</comment>
<feature type="compositionally biased region" description="Basic and acidic residues" evidence="8">
    <location>
        <begin position="194"/>
        <end position="203"/>
    </location>
</feature>
<name>N1QDS7_SPHMS</name>
<keyword evidence="7" id="KW-0175">Coiled coil</keyword>
<organism evidence="10 11">
    <name type="scientific">Sphaerulina musiva (strain SO2202)</name>
    <name type="common">Poplar stem canker fungus</name>
    <name type="synonym">Septoria musiva</name>
    <dbReference type="NCBI Taxonomy" id="692275"/>
    <lineage>
        <taxon>Eukaryota</taxon>
        <taxon>Fungi</taxon>
        <taxon>Dikarya</taxon>
        <taxon>Ascomycota</taxon>
        <taxon>Pezizomycotina</taxon>
        <taxon>Dothideomycetes</taxon>
        <taxon>Dothideomycetidae</taxon>
        <taxon>Mycosphaerellales</taxon>
        <taxon>Mycosphaerellaceae</taxon>
        <taxon>Sphaerulina</taxon>
    </lineage>
</organism>
<reference evidence="10 11" key="1">
    <citation type="journal article" date="2012" name="PLoS Pathog.">
        <title>Diverse lifestyles and strategies of plant pathogenesis encoded in the genomes of eighteen Dothideomycetes fungi.</title>
        <authorList>
            <person name="Ohm R.A."/>
            <person name="Feau N."/>
            <person name="Henrissat B."/>
            <person name="Schoch C.L."/>
            <person name="Horwitz B.A."/>
            <person name="Barry K.W."/>
            <person name="Condon B.J."/>
            <person name="Copeland A.C."/>
            <person name="Dhillon B."/>
            <person name="Glaser F."/>
            <person name="Hesse C.N."/>
            <person name="Kosti I."/>
            <person name="LaButti K."/>
            <person name="Lindquist E.A."/>
            <person name="Lucas S."/>
            <person name="Salamov A.A."/>
            <person name="Bradshaw R.E."/>
            <person name="Ciuffetti L."/>
            <person name="Hamelin R.C."/>
            <person name="Kema G.H.J."/>
            <person name="Lawrence C."/>
            <person name="Scott J.A."/>
            <person name="Spatafora J.W."/>
            <person name="Turgeon B.G."/>
            <person name="de Wit P.J.G.M."/>
            <person name="Zhong S."/>
            <person name="Goodwin S.B."/>
            <person name="Grigoriev I.V."/>
        </authorList>
    </citation>
    <scope>NUCLEOTIDE SEQUENCE [LARGE SCALE GENOMIC DNA]</scope>
    <source>
        <strain evidence="10 11">SO2202</strain>
    </source>
</reference>
<feature type="region of interest" description="Disordered" evidence="8">
    <location>
        <begin position="182"/>
        <end position="282"/>
    </location>
</feature>
<dbReference type="PANTHER" id="PTHR21704:SF18">
    <property type="entry name" value="NIPPED-B-LIKE PROTEIN"/>
    <property type="match status" value="1"/>
</dbReference>
<keyword evidence="3 6" id="KW-0677">Repeat</keyword>
<feature type="compositionally biased region" description="Basic residues" evidence="8">
    <location>
        <begin position="1914"/>
        <end position="1923"/>
    </location>
</feature>
<dbReference type="SUPFAM" id="SSF48371">
    <property type="entry name" value="ARM repeat"/>
    <property type="match status" value="1"/>
</dbReference>
<feature type="compositionally biased region" description="Low complexity" evidence="8">
    <location>
        <begin position="1890"/>
        <end position="1899"/>
    </location>
</feature>
<dbReference type="OMA" id="GSTDWPA"/>
<feature type="region of interest" description="Disordered" evidence="8">
    <location>
        <begin position="1"/>
        <end position="33"/>
    </location>
</feature>
<dbReference type="GO" id="GO:0090694">
    <property type="term" value="C:Scc2-Scc4 cohesin loading complex"/>
    <property type="evidence" value="ECO:0007669"/>
    <property type="project" value="TreeGrafter"/>
</dbReference>
<dbReference type="OrthoDB" id="418242at2759"/>
<feature type="region of interest" description="Disordered" evidence="8">
    <location>
        <begin position="338"/>
        <end position="357"/>
    </location>
</feature>
<dbReference type="GO" id="GO:1990414">
    <property type="term" value="P:replication-born double-strand break repair via sister chromatid exchange"/>
    <property type="evidence" value="ECO:0007669"/>
    <property type="project" value="TreeGrafter"/>
</dbReference>
<evidence type="ECO:0000256" key="8">
    <source>
        <dbReference type="SAM" id="MobiDB-lite"/>
    </source>
</evidence>
<keyword evidence="4 6" id="KW-0539">Nucleus</keyword>
<dbReference type="eggNOG" id="KOG1020">
    <property type="taxonomic scope" value="Eukaryota"/>
</dbReference>
<feature type="region of interest" description="Disordered" evidence="8">
    <location>
        <begin position="1872"/>
        <end position="1946"/>
    </location>
</feature>
<feature type="compositionally biased region" description="Polar residues" evidence="8">
    <location>
        <begin position="217"/>
        <end position="226"/>
    </location>
</feature>
<dbReference type="GeneID" id="27899887"/>
<dbReference type="GO" id="GO:0071169">
    <property type="term" value="P:establishment of protein localization to chromatin"/>
    <property type="evidence" value="ECO:0007669"/>
    <property type="project" value="TreeGrafter"/>
</dbReference>
<dbReference type="CDD" id="cd23958">
    <property type="entry name" value="SCC2"/>
    <property type="match status" value="1"/>
</dbReference>
<dbReference type="GO" id="GO:0034087">
    <property type="term" value="P:establishment of mitotic sister chromatid cohesion"/>
    <property type="evidence" value="ECO:0007669"/>
    <property type="project" value="TreeGrafter"/>
</dbReference>
<proteinExistence type="inferred from homology"/>
<evidence type="ECO:0000259" key="9">
    <source>
        <dbReference type="Pfam" id="PF12830"/>
    </source>
</evidence>
<dbReference type="Gene3D" id="1.25.10.10">
    <property type="entry name" value="Leucine-rich Repeat Variant"/>
    <property type="match status" value="1"/>
</dbReference>
<evidence type="ECO:0000256" key="1">
    <source>
        <dbReference type="ARBA" id="ARBA00004123"/>
    </source>
</evidence>
<comment type="similarity">
    <text evidence="2 6">Belongs to the SCC2/Nipped-B family.</text>
</comment>
<dbReference type="GO" id="GO:0140588">
    <property type="term" value="P:chromatin looping"/>
    <property type="evidence" value="ECO:0007669"/>
    <property type="project" value="InterPro"/>
</dbReference>
<keyword evidence="11" id="KW-1185">Reference proteome</keyword>
<gene>
    <name evidence="10" type="ORF">SEPMUDRAFT_136038</name>
</gene>
<dbReference type="Proteomes" id="UP000016931">
    <property type="component" value="Unassembled WGS sequence"/>
</dbReference>
<feature type="compositionally biased region" description="Polar residues" evidence="8">
    <location>
        <begin position="12"/>
        <end position="33"/>
    </location>
</feature>
<evidence type="ECO:0000256" key="2">
    <source>
        <dbReference type="ARBA" id="ARBA00009252"/>
    </source>
</evidence>
<sequence>MESGTVDPRQLQRPQQSGSGSGAQMNGVATASSSRGGGLYIPTVQEALPYTPFSSIVPFNPDIMLPPLALPNTAPTAFQNDESVNLARRDLDRLAAGARSAEQASNRCSQTLNGVKKLLKGDDLPEYKFKRTKKHPNTAQPAETLTQPVLQPKLSDFAKMVLDSTQVSYRYTTSLQDASQIMEKKGSSAMVRPEAGHREHREPLAAVRSEPQRDVPAQSTTSTQRAASKPRVILGPPPARHSQSSPAVHGNVQHVSNSIVPQQQRSPQQPPNAMPMPPRSTSDMQAIPQVQQHRPVQHQKNAPVALVPHIPRLSQSSQHSATPTASQQDELAMPITKHTTPQHTKNSPTSTPQLHVPYIPIVKMTPAQRAEYQRIPDPTSASTLARNQNAYLTNGSRVNSDQRQKAEQALESLQNQLESIFAAEDQMQPDTSEDVSKRANTLFDTRNTEEGPALILQADAQSRLDAAFKKVVSYSRLDFVEVDTLTRVQRICERSLAALHSGSLVIGEDWSEDDIGDWLDRVSNAENGLIAARTLMRIMTGGAHRKELQSEDCLKNVLDALRTVVEVCVIPVVQERASLYDDAKGKKDAPSNPRFSIATKCRPELQGLLAAAIKLLRQLGDLFAKTDVDESGVSSLQYMCKMLIFTENASHERDSAIGIQTFEQMRRFAMDVTSKIFTKYTDQRTFIIDEILMSLEKLPANKQSARQYRPADAKPIQLVSALLMRLVQTSATPSEKTLRQKTEAAESEDELGGDSEAADSESEGESEDSDNVVVKKNTKPKKPAVDLLSFYRPLQQATIGHARYIVNILIQRASQTTKASEEPYRKLLDIFVDDFLNVLGHSDWPAAEVLLLALVAQLVSIAENAKSPAPSRTLALELLGTIGSGISGLLSSTADMAKATDADDRVSQHLVKLADTFEDGELTVSQLTSFEGPYRIVVQYLQDRNVGDDAQLLTARGYHLVQWADQVCNAGDVGTKVSQDLQDKILHTMKDVNWLADHHPFPKLVTAHGKLAARIVTANSKLCKAFDRIFNIILASMRSEQPTVRSRSLKSVTTLLDQDPTVLDRSDSVLKQIVHCMGDSSSLVRDSALILVQKCVQLRPRIELRIYEKVVERTTDTSSSVRKRAIAFLKQVYLHVEDNNVRAKISNAMISRVHDVDEGVAEVARATIEDVWFSAFRDLNREGHRSVEASLQLRSHAALIIQTVDLGDNVANVLEALIKSLLAKSKQAGDNAKICRSFVAVLFEGSIDTSEIPGEPSQGAILQALTVFARAGPTLFTTSQLELLEPYTKNLKTTDDLDAWHFVVTILRYTLPVLADFKPDFLGNLQGSLLQCVPSIPSSEVAVVAPCLWTIDGLIGNTDRLVRFLISAMAGVTSRQHVNLREEKNQPQVKAVNKLLTIIGQFGKACHLDALLADFKASPKLNPYKGSSVAEMMIELCCKFTTPSQPTSVREAALEATLAICQRYATNYMREDVVKAIQLVFDGKEQLLEQVLLTSMEAFFRSGEKGDEDSSAPELGSGIASGTQRLGGTYQATGFDTASTALTARFLEKHFVRIALSSTNDTAVTAARIIVSINTQGFAHPGLTANALVALQTSSNTTIAKMAYLSYKEAWIKHESTLEKTLMKSVQEAFQYQKEVMHSTLGCTGHPPTSKLHYFWDILKTGNAKSRKKFFAHLCAAMDFDSTKMTEVPELLRHLEFVRFSVEGIAFLDYEKTDDVLLILSSLQKVFSGTGNVVAQSIENDVFRLQVPVPSTSMIEGSSEEIQGAPAAAVPAPITAARLQQLAVSAQILSVVQETRSYMQRLWQCKKYVNKPKLASKDAGSKPSKATHAPALTEAFHNRITHLMSGAADPLSQHAMCSAFVELMSVDNEVKVRSDDEDEEMADDDDARSEGSTGKSPGPRGKKRKSVEGGGKGPAKKRGKQQRKGSASKVTFGGDGIDDDDVDELG</sequence>
<feature type="region of interest" description="Disordered" evidence="8">
    <location>
        <begin position="733"/>
        <end position="776"/>
    </location>
</feature>
<feature type="compositionally biased region" description="Pro residues" evidence="8">
    <location>
        <begin position="268"/>
        <end position="278"/>
    </location>
</feature>
<dbReference type="GO" id="GO:0010468">
    <property type="term" value="P:regulation of gene expression"/>
    <property type="evidence" value="ECO:0007669"/>
    <property type="project" value="InterPro"/>
</dbReference>
<feature type="compositionally biased region" description="Acidic residues" evidence="8">
    <location>
        <begin position="1936"/>
        <end position="1946"/>
    </location>
</feature>
<evidence type="ECO:0000256" key="4">
    <source>
        <dbReference type="ARBA" id="ARBA00023242"/>
    </source>
</evidence>
<dbReference type="GO" id="GO:0003682">
    <property type="term" value="F:chromatin binding"/>
    <property type="evidence" value="ECO:0007669"/>
    <property type="project" value="TreeGrafter"/>
</dbReference>
<feature type="coiled-coil region" evidence="7">
    <location>
        <begin position="396"/>
        <end position="423"/>
    </location>
</feature>
<protein>
    <recommendedName>
        <fullName evidence="6">Sister chromatid cohesion protein</fullName>
    </recommendedName>
</protein>
<dbReference type="GO" id="GO:0061775">
    <property type="term" value="F:cohesin loader activity"/>
    <property type="evidence" value="ECO:0007669"/>
    <property type="project" value="InterPro"/>
</dbReference>
<evidence type="ECO:0000313" key="10">
    <source>
        <dbReference type="EMBL" id="EMF09705.1"/>
    </source>
</evidence>
<evidence type="ECO:0000256" key="6">
    <source>
        <dbReference type="RuleBase" id="RU364107"/>
    </source>
</evidence>
<dbReference type="InterPro" id="IPR016024">
    <property type="entry name" value="ARM-type_fold"/>
</dbReference>
<feature type="compositionally biased region" description="Acidic residues" evidence="8">
    <location>
        <begin position="1875"/>
        <end position="1887"/>
    </location>
</feature>
<dbReference type="InterPro" id="IPR026003">
    <property type="entry name" value="Cohesin_HEAT"/>
</dbReference>
<evidence type="ECO:0000313" key="11">
    <source>
        <dbReference type="Proteomes" id="UP000016931"/>
    </source>
</evidence>
<dbReference type="PANTHER" id="PTHR21704">
    <property type="entry name" value="NIPPED-B-LIKE PROTEIN DELANGIN SCC2-RELATED"/>
    <property type="match status" value="1"/>
</dbReference>
<dbReference type="InterPro" id="IPR011989">
    <property type="entry name" value="ARM-like"/>
</dbReference>
<dbReference type="EMBL" id="KB456269">
    <property type="protein sequence ID" value="EMF09705.1"/>
    <property type="molecule type" value="Genomic_DNA"/>
</dbReference>
<evidence type="ECO:0000256" key="5">
    <source>
        <dbReference type="ARBA" id="ARBA00023306"/>
    </source>
</evidence>
<dbReference type="Pfam" id="PF12765">
    <property type="entry name" value="Cohesin_HEAT"/>
    <property type="match status" value="1"/>
</dbReference>
<dbReference type="InterPro" id="IPR033031">
    <property type="entry name" value="Scc2/Nipped-B"/>
</dbReference>
<dbReference type="InterPro" id="IPR024986">
    <property type="entry name" value="Nipped-B_C"/>
</dbReference>
<evidence type="ECO:0000256" key="3">
    <source>
        <dbReference type="ARBA" id="ARBA00022737"/>
    </source>
</evidence>
<dbReference type="HOGENOM" id="CLU_000901_0_0_1"/>
<evidence type="ECO:0000256" key="7">
    <source>
        <dbReference type="SAM" id="Coils"/>
    </source>
</evidence>
<keyword evidence="5 6" id="KW-0131">Cell cycle</keyword>
<dbReference type="RefSeq" id="XP_016757826.1">
    <property type="nucleotide sequence ID" value="XM_016902750.1"/>
</dbReference>
<dbReference type="STRING" id="692275.N1QDS7"/>
<feature type="compositionally biased region" description="Acidic residues" evidence="8">
    <location>
        <begin position="745"/>
        <end position="770"/>
    </location>
</feature>